<dbReference type="InParanoid" id="L0A8R3"/>
<dbReference type="PANTHER" id="PTHR34075:SF5">
    <property type="entry name" value="BLR3430 PROTEIN"/>
    <property type="match status" value="1"/>
</dbReference>
<name>L0A8R3_CALLD</name>
<accession>L0A8R3</accession>
<keyword evidence="4" id="KW-1185">Reference proteome</keyword>
<dbReference type="InterPro" id="IPR002878">
    <property type="entry name" value="ChsH2_C"/>
</dbReference>
<dbReference type="Pfam" id="PF01796">
    <property type="entry name" value="OB_ChsH2_C"/>
    <property type="match status" value="1"/>
</dbReference>
<dbReference type="PANTHER" id="PTHR34075">
    <property type="entry name" value="BLR3430 PROTEIN"/>
    <property type="match status" value="1"/>
</dbReference>
<dbReference type="OrthoDB" id="9573at2157"/>
<dbReference type="InterPro" id="IPR012340">
    <property type="entry name" value="NA-bd_OB-fold"/>
</dbReference>
<evidence type="ECO:0000313" key="4">
    <source>
        <dbReference type="Proteomes" id="UP000010469"/>
    </source>
</evidence>
<sequence length="137" mass="15659">MSMDLSISRFWRKKEILYKLNGAKCKSCGKVHYPPKNACPYCGSRELEYIELPRKGKLISYTTIYAIPDGARPQSPIYFGLIDLGIAKITAELTDIIDPSILKKDMEVEATLRKTQEDRDAGLIYYVLKFRPSLVHK</sequence>
<dbReference type="AlphaFoldDB" id="L0A8R3"/>
<dbReference type="eggNOG" id="arCOG01285">
    <property type="taxonomic scope" value="Archaea"/>
</dbReference>
<gene>
    <name evidence="3" type="ordered locus">Calag_0497</name>
</gene>
<dbReference type="Pfam" id="PF12172">
    <property type="entry name" value="zf-ChsH2"/>
    <property type="match status" value="1"/>
</dbReference>
<evidence type="ECO:0000259" key="1">
    <source>
        <dbReference type="Pfam" id="PF01796"/>
    </source>
</evidence>
<proteinExistence type="predicted"/>
<dbReference type="STRING" id="1056495.Calag_0497"/>
<dbReference type="Proteomes" id="UP000010469">
    <property type="component" value="Chromosome"/>
</dbReference>
<evidence type="ECO:0000259" key="2">
    <source>
        <dbReference type="Pfam" id="PF12172"/>
    </source>
</evidence>
<reference evidence="4" key="1">
    <citation type="submission" date="2012-03" db="EMBL/GenBank/DDBJ databases">
        <title>Complete genome of Caldisphaera lagunensis DSM 15908.</title>
        <authorList>
            <person name="Lucas S."/>
            <person name="Copeland A."/>
            <person name="Lapidus A."/>
            <person name="Glavina del Rio T."/>
            <person name="Dalin E."/>
            <person name="Tice H."/>
            <person name="Bruce D."/>
            <person name="Goodwin L."/>
            <person name="Pitluck S."/>
            <person name="Peters L."/>
            <person name="Mikhailova N."/>
            <person name="Teshima H."/>
            <person name="Kyrpides N."/>
            <person name="Mavromatis K."/>
            <person name="Ivanova N."/>
            <person name="Brettin T."/>
            <person name="Detter J.C."/>
            <person name="Han C."/>
            <person name="Larimer F."/>
            <person name="Land M."/>
            <person name="Hauser L."/>
            <person name="Markowitz V."/>
            <person name="Cheng J.-F."/>
            <person name="Hugenholtz P."/>
            <person name="Woyke T."/>
            <person name="Wu D."/>
            <person name="Spring S."/>
            <person name="Schroeder M."/>
            <person name="Brambilla E."/>
            <person name="Klenk H.-P."/>
            <person name="Eisen J.A."/>
        </authorList>
    </citation>
    <scope>NUCLEOTIDE SEQUENCE [LARGE SCALE GENOMIC DNA]</scope>
    <source>
        <strain evidence="4">DSM 15908 / JCM 11604 / IC-154</strain>
    </source>
</reference>
<dbReference type="InterPro" id="IPR052513">
    <property type="entry name" value="Thioester_dehydratase-like"/>
</dbReference>
<feature type="domain" description="ChsH2 rubredoxin-like zinc ribbon" evidence="2">
    <location>
        <begin position="19"/>
        <end position="48"/>
    </location>
</feature>
<dbReference type="SUPFAM" id="SSF50249">
    <property type="entry name" value="Nucleic acid-binding proteins"/>
    <property type="match status" value="1"/>
</dbReference>
<protein>
    <submittedName>
        <fullName evidence="3">Putative nucleic-acid-binding protein containing a Zn-ribbon</fullName>
    </submittedName>
</protein>
<dbReference type="GeneID" id="14211757"/>
<dbReference type="InterPro" id="IPR022002">
    <property type="entry name" value="ChsH2_Znr"/>
</dbReference>
<feature type="domain" description="ChsH2 C-terminal OB-fold" evidence="1">
    <location>
        <begin position="50"/>
        <end position="112"/>
    </location>
</feature>
<dbReference type="EMBL" id="CP003378">
    <property type="protein sequence ID" value="AFZ70263.1"/>
    <property type="molecule type" value="Genomic_DNA"/>
</dbReference>
<evidence type="ECO:0000313" key="3">
    <source>
        <dbReference type="EMBL" id="AFZ70263.1"/>
    </source>
</evidence>
<dbReference type="RefSeq" id="WP_015232161.1">
    <property type="nucleotide sequence ID" value="NC_019791.1"/>
</dbReference>
<organism evidence="3 4">
    <name type="scientific">Caldisphaera lagunensis (strain DSM 15908 / JCM 11604 / ANMR 0165 / IC-154)</name>
    <dbReference type="NCBI Taxonomy" id="1056495"/>
    <lineage>
        <taxon>Archaea</taxon>
        <taxon>Thermoproteota</taxon>
        <taxon>Thermoprotei</taxon>
        <taxon>Acidilobales</taxon>
        <taxon>Caldisphaeraceae</taxon>
        <taxon>Caldisphaera</taxon>
    </lineage>
</organism>
<dbReference type="Gene3D" id="6.10.30.10">
    <property type="match status" value="1"/>
</dbReference>
<dbReference type="HOGENOM" id="CLU_119412_2_2_2"/>
<dbReference type="KEGG" id="clg:Calag_0497"/>